<dbReference type="Proteomes" id="UP000324800">
    <property type="component" value="Unassembled WGS sequence"/>
</dbReference>
<accession>A0A5J4U193</accession>
<name>A0A5J4U193_9EUKA</name>
<evidence type="ECO:0000313" key="2">
    <source>
        <dbReference type="Proteomes" id="UP000324800"/>
    </source>
</evidence>
<dbReference type="AlphaFoldDB" id="A0A5J4U193"/>
<proteinExistence type="predicted"/>
<gene>
    <name evidence="1" type="ORF">EZS28_040345</name>
</gene>
<comment type="caution">
    <text evidence="1">The sequence shown here is derived from an EMBL/GenBank/DDBJ whole genome shotgun (WGS) entry which is preliminary data.</text>
</comment>
<feature type="non-terminal residue" evidence="1">
    <location>
        <position position="1"/>
    </location>
</feature>
<evidence type="ECO:0000313" key="1">
    <source>
        <dbReference type="EMBL" id="KAA6364128.1"/>
    </source>
</evidence>
<organism evidence="1 2">
    <name type="scientific">Streblomastix strix</name>
    <dbReference type="NCBI Taxonomy" id="222440"/>
    <lineage>
        <taxon>Eukaryota</taxon>
        <taxon>Metamonada</taxon>
        <taxon>Preaxostyla</taxon>
        <taxon>Oxymonadida</taxon>
        <taxon>Streblomastigidae</taxon>
        <taxon>Streblomastix</taxon>
    </lineage>
</organism>
<sequence length="66" mass="7517">AEPEGVRYILILDYCYEGGRIDEQFYEMKVESFCELKSTGPVTAQNVVWVASGVNFEVFDYLGDII</sequence>
<protein>
    <submittedName>
        <fullName evidence="1">Uncharacterized protein</fullName>
    </submittedName>
</protein>
<dbReference type="EMBL" id="SNRW01022032">
    <property type="protein sequence ID" value="KAA6364128.1"/>
    <property type="molecule type" value="Genomic_DNA"/>
</dbReference>
<reference evidence="1 2" key="1">
    <citation type="submission" date="2019-03" db="EMBL/GenBank/DDBJ databases">
        <title>Single cell metagenomics reveals metabolic interactions within the superorganism composed of flagellate Streblomastix strix and complex community of Bacteroidetes bacteria on its surface.</title>
        <authorList>
            <person name="Treitli S.C."/>
            <person name="Kolisko M."/>
            <person name="Husnik F."/>
            <person name="Keeling P."/>
            <person name="Hampl V."/>
        </authorList>
    </citation>
    <scope>NUCLEOTIDE SEQUENCE [LARGE SCALE GENOMIC DNA]</scope>
    <source>
        <strain evidence="1">ST1C</strain>
    </source>
</reference>